<dbReference type="PRINTS" id="PR00081">
    <property type="entry name" value="GDHRDH"/>
</dbReference>
<dbReference type="InterPro" id="IPR002347">
    <property type="entry name" value="SDR_fam"/>
</dbReference>
<protein>
    <submittedName>
        <fullName evidence="2">Short-chain dehydrogenase reductase</fullName>
    </submittedName>
</protein>
<sequence length="332" mass="36806">MIRDLLIQQTNFLRSQLLTSLPKPTTKFTNQTIIVTGSNTGLGLEAARHFVRLDAGKIILAVRSPSRGRLAAESIAASEGRPDVVEVWELDLAKYDSVVSFARRAKDLDRLDVVVANAGIYTFDFSTAEEDEATITVNVVSTMLLGLLLLPKLMETAGARGSKTVLTFTGSFVHYFTSFPERHAENIFESLGDASSARMLDRYNVSKMIQLLVFREFADLLAKSDSQGRVVTSIVNPGYVATDITREATGFWFKLYLRLLSATLSRTAEVGSRTLVHAAYGDDETFGEYLEDCGVGRMSNFVTSDEGRRVQKKLWWELKTKLERVQPGVASI</sequence>
<dbReference type="Pfam" id="PF00106">
    <property type="entry name" value="adh_short"/>
    <property type="match status" value="1"/>
</dbReference>
<dbReference type="PANTHER" id="PTHR43157:SF31">
    <property type="entry name" value="PHOSPHATIDYLINOSITOL-GLYCAN BIOSYNTHESIS CLASS F PROTEIN"/>
    <property type="match status" value="1"/>
</dbReference>
<evidence type="ECO:0000313" key="3">
    <source>
        <dbReference type="Proteomes" id="UP000652219"/>
    </source>
</evidence>
<evidence type="ECO:0000313" key="2">
    <source>
        <dbReference type="EMBL" id="KAF6799589.1"/>
    </source>
</evidence>
<dbReference type="InterPro" id="IPR036291">
    <property type="entry name" value="NAD(P)-bd_dom_sf"/>
</dbReference>
<dbReference type="GO" id="GO:0016491">
    <property type="term" value="F:oxidoreductase activity"/>
    <property type="evidence" value="ECO:0007669"/>
    <property type="project" value="UniProtKB-KW"/>
</dbReference>
<dbReference type="SUPFAM" id="SSF51735">
    <property type="entry name" value="NAD(P)-binding Rossmann-fold domains"/>
    <property type="match status" value="1"/>
</dbReference>
<dbReference type="PANTHER" id="PTHR43157">
    <property type="entry name" value="PHOSPHATIDYLINOSITOL-GLYCAN BIOSYNTHESIS CLASS F PROTEIN-RELATED"/>
    <property type="match status" value="1"/>
</dbReference>
<reference evidence="2 3" key="1">
    <citation type="journal article" date="2020" name="Phytopathology">
        <title>Genome Sequence Resources of Colletotrichum truncatum, C. plurivorum, C. musicola, and C. sojae: Four Species Pathogenic to Soybean (Glycine max).</title>
        <authorList>
            <person name="Rogerio F."/>
            <person name="Boufleur T.R."/>
            <person name="Ciampi-Guillardi M."/>
            <person name="Sukno S.A."/>
            <person name="Thon M.R."/>
            <person name="Massola Junior N.S."/>
            <person name="Baroncelli R."/>
        </authorList>
    </citation>
    <scope>NUCLEOTIDE SEQUENCE [LARGE SCALE GENOMIC DNA]</scope>
    <source>
        <strain evidence="2 3">LFN0009</strain>
    </source>
</reference>
<proteinExistence type="predicted"/>
<keyword evidence="3" id="KW-1185">Reference proteome</keyword>
<organism evidence="2 3">
    <name type="scientific">Colletotrichum sojae</name>
    <dbReference type="NCBI Taxonomy" id="2175907"/>
    <lineage>
        <taxon>Eukaryota</taxon>
        <taxon>Fungi</taxon>
        <taxon>Dikarya</taxon>
        <taxon>Ascomycota</taxon>
        <taxon>Pezizomycotina</taxon>
        <taxon>Sordariomycetes</taxon>
        <taxon>Hypocreomycetidae</taxon>
        <taxon>Glomerellales</taxon>
        <taxon>Glomerellaceae</taxon>
        <taxon>Colletotrichum</taxon>
        <taxon>Colletotrichum orchidearum species complex</taxon>
    </lineage>
</organism>
<evidence type="ECO:0000256" key="1">
    <source>
        <dbReference type="ARBA" id="ARBA00023002"/>
    </source>
</evidence>
<dbReference type="EMBL" id="WIGN01000316">
    <property type="protein sequence ID" value="KAF6799589.1"/>
    <property type="molecule type" value="Genomic_DNA"/>
</dbReference>
<comment type="caution">
    <text evidence="2">The sequence shown here is derived from an EMBL/GenBank/DDBJ whole genome shotgun (WGS) entry which is preliminary data.</text>
</comment>
<gene>
    <name evidence="2" type="ORF">CSOJ01_12402</name>
</gene>
<dbReference type="AlphaFoldDB" id="A0A8H6MME4"/>
<name>A0A8H6MME4_9PEZI</name>
<accession>A0A8H6MME4</accession>
<keyword evidence="1" id="KW-0560">Oxidoreductase</keyword>
<dbReference type="Gene3D" id="3.40.50.720">
    <property type="entry name" value="NAD(P)-binding Rossmann-like Domain"/>
    <property type="match status" value="1"/>
</dbReference>
<dbReference type="Proteomes" id="UP000652219">
    <property type="component" value="Unassembled WGS sequence"/>
</dbReference>